<sequence length="121" mass="13792">MLTARMNEHSVQQRFEEAAFVRDRIDAIHTAIQRHLQAESLRSHTDLHIEAHGVRYLIENGVLVGTQIDGENIDSSTVAIPELKFDMREIIKMPIDESPTETLDEVMCLARLVESLQPTEQ</sequence>
<dbReference type="SUPFAM" id="SSF46600">
    <property type="entry name" value="C-terminal UvrC-binding domain of UvrB"/>
    <property type="match status" value="1"/>
</dbReference>
<name>A0A6J6H5T2_9ZZZZ</name>
<proteinExistence type="predicted"/>
<dbReference type="Pfam" id="PF02151">
    <property type="entry name" value="UVR"/>
    <property type="match status" value="1"/>
</dbReference>
<evidence type="ECO:0000313" key="2">
    <source>
        <dbReference type="EMBL" id="CAB4608911.1"/>
    </source>
</evidence>
<dbReference type="AlphaFoldDB" id="A0A6J6H5T2"/>
<feature type="domain" description="UVR" evidence="1">
    <location>
        <begin position="1"/>
        <end position="31"/>
    </location>
</feature>
<gene>
    <name evidence="2" type="ORF">UFOPK1808_01238</name>
</gene>
<evidence type="ECO:0000259" key="1">
    <source>
        <dbReference type="PROSITE" id="PS50151"/>
    </source>
</evidence>
<organism evidence="2">
    <name type="scientific">freshwater metagenome</name>
    <dbReference type="NCBI Taxonomy" id="449393"/>
    <lineage>
        <taxon>unclassified sequences</taxon>
        <taxon>metagenomes</taxon>
        <taxon>ecological metagenomes</taxon>
    </lineage>
</organism>
<protein>
    <submittedName>
        <fullName evidence="2">Unannotated protein</fullName>
    </submittedName>
</protein>
<accession>A0A6J6H5T2</accession>
<reference evidence="2" key="1">
    <citation type="submission" date="2020-05" db="EMBL/GenBank/DDBJ databases">
        <authorList>
            <person name="Chiriac C."/>
            <person name="Salcher M."/>
            <person name="Ghai R."/>
            <person name="Kavagutti S V."/>
        </authorList>
    </citation>
    <scope>NUCLEOTIDE SEQUENCE</scope>
</reference>
<dbReference type="EMBL" id="CAEZUL010000175">
    <property type="protein sequence ID" value="CAB4608911.1"/>
    <property type="molecule type" value="Genomic_DNA"/>
</dbReference>
<dbReference type="InterPro" id="IPR001943">
    <property type="entry name" value="UVR_dom"/>
</dbReference>
<dbReference type="PROSITE" id="PS50151">
    <property type="entry name" value="UVR"/>
    <property type="match status" value="1"/>
</dbReference>
<dbReference type="InterPro" id="IPR036876">
    <property type="entry name" value="UVR_dom_sf"/>
</dbReference>